<reference evidence="1 2" key="1">
    <citation type="submission" date="2020-03" db="EMBL/GenBank/DDBJ databases">
        <title>Screen low temperature-resistant strains for efficient degradation of petroleum hydrocarbons under the low temperature.</title>
        <authorList>
            <person name="Wang Y."/>
            <person name="Chen J."/>
        </authorList>
    </citation>
    <scope>NUCLEOTIDE SEQUENCE [LARGE SCALE GENOMIC DNA]</scope>
    <source>
        <strain evidence="1 2">KB1</strain>
    </source>
</reference>
<organism evidence="1 2">
    <name type="scientific">Rhodococcus erythropolis</name>
    <name type="common">Arthrobacter picolinophilus</name>
    <dbReference type="NCBI Taxonomy" id="1833"/>
    <lineage>
        <taxon>Bacteria</taxon>
        <taxon>Bacillati</taxon>
        <taxon>Actinomycetota</taxon>
        <taxon>Actinomycetes</taxon>
        <taxon>Mycobacteriales</taxon>
        <taxon>Nocardiaceae</taxon>
        <taxon>Rhodococcus</taxon>
        <taxon>Rhodococcus erythropolis group</taxon>
    </lineage>
</organism>
<evidence type="ECO:0000313" key="2">
    <source>
        <dbReference type="Proteomes" id="UP000502345"/>
    </source>
</evidence>
<dbReference type="PANTHER" id="PTHR31528:SF3">
    <property type="entry name" value="THIAMINE BIOSYNTHESIS PROTEIN HI_0357-RELATED"/>
    <property type="match status" value="1"/>
</dbReference>
<sequence length="421" mass="44536">MLQSVLIGSPFLVRPHPNCFHEGDAVYSNRKVHSNRRSVGAAGAALAMCAAIGLTACSSSEAETAKAESLEPAAEAQNLAGLCPENVVVQLQWQPQSDMGALFEMLGPGYSVDTDDKSVSGTLVAGGKDTGVDLTLRAGGPAIGFQSVSSQMYVDDSITLGLVHGDQVIAAAASQPVVAVTPLLKYSPAILMWDKESHPEWASVADIGKSDASVVVSKEQLFPQWLVAKGLLKQSQLDTSYDGAPSRFVGDPTIAQQGFANSEPYTYEKETPAWDKPVSYDLLKDSGFDIYASNVSVRADKVETLSPCLSKLVPIIQQATADYITAPDTANAAIVDVVSQDVSFSPYTEGEAAFSAQLLKEKGLIANEADGSVGTFDMTRVAHTVEELKPILNAGGAAIPQSLTAEEIYTDKFTDRSIGIR</sequence>
<gene>
    <name evidence="1" type="ORF">G9444_2394</name>
</gene>
<accession>A0A6G9CRX2</accession>
<dbReference type="Gene3D" id="3.40.190.10">
    <property type="entry name" value="Periplasmic binding protein-like II"/>
    <property type="match status" value="2"/>
</dbReference>
<dbReference type="InterPro" id="IPR027939">
    <property type="entry name" value="NMT1/THI5"/>
</dbReference>
<dbReference type="GO" id="GO:0009228">
    <property type="term" value="P:thiamine biosynthetic process"/>
    <property type="evidence" value="ECO:0007669"/>
    <property type="project" value="InterPro"/>
</dbReference>
<dbReference type="PANTHER" id="PTHR31528">
    <property type="entry name" value="4-AMINO-5-HYDROXYMETHYL-2-METHYLPYRIMIDINE PHOSPHATE SYNTHASE THI11-RELATED"/>
    <property type="match status" value="1"/>
</dbReference>
<evidence type="ECO:0000313" key="1">
    <source>
        <dbReference type="EMBL" id="QIP39638.1"/>
    </source>
</evidence>
<evidence type="ECO:0008006" key="3">
    <source>
        <dbReference type="Google" id="ProtNLM"/>
    </source>
</evidence>
<dbReference type="AlphaFoldDB" id="A0A6G9CRX2"/>
<dbReference type="Proteomes" id="UP000502345">
    <property type="component" value="Chromosome"/>
</dbReference>
<proteinExistence type="predicted"/>
<name>A0A6G9CRX2_RHOER</name>
<protein>
    <recommendedName>
        <fullName evidence="3">Nitrate ABC transporter substrate-binding protein</fullName>
    </recommendedName>
</protein>
<dbReference type="EMBL" id="CP050124">
    <property type="protein sequence ID" value="QIP39638.1"/>
    <property type="molecule type" value="Genomic_DNA"/>
</dbReference>